<feature type="disulfide bond" evidence="14">
    <location>
        <begin position="574"/>
        <end position="583"/>
    </location>
</feature>
<dbReference type="SMART" id="SM01241">
    <property type="entry name" value="Integrin_b_cyt"/>
    <property type="match status" value="1"/>
</dbReference>
<dbReference type="Pfam" id="PF00362">
    <property type="entry name" value="Integrin_beta"/>
    <property type="match status" value="1"/>
</dbReference>
<keyword evidence="10 15" id="KW-0401">Integrin</keyword>
<evidence type="ECO:0000256" key="15">
    <source>
        <dbReference type="RuleBase" id="RU000633"/>
    </source>
</evidence>
<keyword evidence="3" id="KW-1003">Cell membrane</keyword>
<dbReference type="PIRSF" id="PIRSF002512">
    <property type="entry name" value="Integrin_B"/>
    <property type="match status" value="1"/>
</dbReference>
<dbReference type="InterPro" id="IPR057243">
    <property type="entry name" value="Integrin_I-EGF_CS"/>
</dbReference>
<feature type="domain" description="Integrin beta subunit VWA" evidence="18">
    <location>
        <begin position="38"/>
        <end position="465"/>
    </location>
</feature>
<dbReference type="InterPro" id="IPR002369">
    <property type="entry name" value="Integrin_bsu_VWA"/>
</dbReference>
<name>A0A8K0D1M2_IGNLU</name>
<feature type="disulfide bond" evidence="14">
    <location>
        <begin position="531"/>
        <end position="559"/>
    </location>
</feature>
<dbReference type="GO" id="GO:0007157">
    <property type="term" value="P:heterophilic cell-cell adhesion via plasma membrane cell adhesion molecules"/>
    <property type="evidence" value="ECO:0007669"/>
    <property type="project" value="UniProtKB-ARBA"/>
</dbReference>
<dbReference type="SUPFAM" id="SSF57196">
    <property type="entry name" value="EGF/Laminin"/>
    <property type="match status" value="1"/>
</dbReference>
<evidence type="ECO:0000256" key="12">
    <source>
        <dbReference type="ARBA" id="ARBA00023157"/>
    </source>
</evidence>
<evidence type="ECO:0000313" key="21">
    <source>
        <dbReference type="Proteomes" id="UP000801492"/>
    </source>
</evidence>
<dbReference type="Gene3D" id="1.20.5.100">
    <property type="entry name" value="Cytochrome c1, transmembrane anchor, C-terminal"/>
    <property type="match status" value="1"/>
</dbReference>
<dbReference type="FunFam" id="2.10.25.10:FF:000036">
    <property type="entry name" value="Integrin beta"/>
    <property type="match status" value="1"/>
</dbReference>
<feature type="disulfide bond" evidence="14">
    <location>
        <begin position="639"/>
        <end position="711"/>
    </location>
</feature>
<comment type="subcellular location">
    <subcellularLocation>
        <location evidence="1 15">Cell membrane</location>
        <topology evidence="1 15">Single-pass type I membrane protein</topology>
    </subcellularLocation>
</comment>
<dbReference type="Gene3D" id="3.40.50.410">
    <property type="entry name" value="von Willebrand factor, type A domain"/>
    <property type="match status" value="1"/>
</dbReference>
<dbReference type="Pfam" id="PF08725">
    <property type="entry name" value="Integrin_b_cyt"/>
    <property type="match status" value="1"/>
</dbReference>
<evidence type="ECO:0000256" key="14">
    <source>
        <dbReference type="PIRSR" id="PIRSR002512-1"/>
    </source>
</evidence>
<evidence type="ECO:0000259" key="18">
    <source>
        <dbReference type="SMART" id="SM00187"/>
    </source>
</evidence>
<feature type="transmembrane region" description="Helical" evidence="16">
    <location>
        <begin position="717"/>
        <end position="739"/>
    </location>
</feature>
<feature type="disulfide bond" evidence="14">
    <location>
        <begin position="536"/>
        <end position="545"/>
    </location>
</feature>
<protein>
    <recommendedName>
        <fullName evidence="15">Integrin beta</fullName>
    </recommendedName>
</protein>
<dbReference type="Pfam" id="PF07974">
    <property type="entry name" value="EGF_2"/>
    <property type="match status" value="1"/>
</dbReference>
<comment type="caution">
    <text evidence="20">The sequence shown here is derived from an EMBL/GenBank/DDBJ whole genome shotgun (WGS) entry which is preliminary data.</text>
</comment>
<dbReference type="InterPro" id="IPR032695">
    <property type="entry name" value="Integrin_dom_sf"/>
</dbReference>
<evidence type="ECO:0000256" key="10">
    <source>
        <dbReference type="ARBA" id="ARBA00023037"/>
    </source>
</evidence>
<dbReference type="GO" id="GO:0007229">
    <property type="term" value="P:integrin-mediated signaling pathway"/>
    <property type="evidence" value="ECO:0007669"/>
    <property type="project" value="UniProtKB-KW"/>
</dbReference>
<dbReference type="SMART" id="SM00187">
    <property type="entry name" value="INB"/>
    <property type="match status" value="1"/>
</dbReference>
<evidence type="ECO:0000256" key="8">
    <source>
        <dbReference type="ARBA" id="ARBA00022889"/>
    </source>
</evidence>
<evidence type="ECO:0000256" key="9">
    <source>
        <dbReference type="ARBA" id="ARBA00022989"/>
    </source>
</evidence>
<dbReference type="GO" id="GO:0016477">
    <property type="term" value="P:cell migration"/>
    <property type="evidence" value="ECO:0007669"/>
    <property type="project" value="TreeGrafter"/>
</dbReference>
<dbReference type="FunFam" id="3.40.50.410:FF:000002">
    <property type="entry name" value="Integrin beta"/>
    <property type="match status" value="1"/>
</dbReference>
<evidence type="ECO:0000256" key="5">
    <source>
        <dbReference type="ARBA" id="ARBA00022692"/>
    </source>
</evidence>
<feature type="disulfide bond" evidence="14">
    <location>
        <begin position="614"/>
        <end position="623"/>
    </location>
</feature>
<dbReference type="Pfam" id="PF17205">
    <property type="entry name" value="PSI_integrin"/>
    <property type="match status" value="1"/>
</dbReference>
<dbReference type="Pfam" id="PF23106">
    <property type="entry name" value="EGF_Teneurin"/>
    <property type="match status" value="1"/>
</dbReference>
<feature type="disulfide bond" evidence="14">
    <location>
        <begin position="607"/>
        <end position="612"/>
    </location>
</feature>
<accession>A0A8K0D1M2</accession>
<dbReference type="InterPro" id="IPR015812">
    <property type="entry name" value="Integrin_bsu"/>
</dbReference>
<dbReference type="PANTHER" id="PTHR10082:SF60">
    <property type="entry name" value="INTEGRIN BETA-PS"/>
    <property type="match status" value="1"/>
</dbReference>
<dbReference type="InterPro" id="IPR036465">
    <property type="entry name" value="vWFA_dom_sf"/>
</dbReference>
<reference evidence="20" key="1">
    <citation type="submission" date="2019-08" db="EMBL/GenBank/DDBJ databases">
        <title>The genome of the North American firefly Photinus pyralis.</title>
        <authorList>
            <consortium name="Photinus pyralis genome working group"/>
            <person name="Fallon T.R."/>
            <person name="Sander Lower S.E."/>
            <person name="Weng J.-K."/>
        </authorList>
    </citation>
    <scope>NUCLEOTIDE SEQUENCE</scope>
    <source>
        <strain evidence="20">TRF0915ILg1</strain>
        <tissue evidence="20">Whole body</tissue>
    </source>
</reference>
<keyword evidence="13" id="KW-0325">Glycoprotein</keyword>
<dbReference type="Gene3D" id="2.10.25.10">
    <property type="entry name" value="Laminin"/>
    <property type="match status" value="3"/>
</dbReference>
<evidence type="ECO:0000256" key="6">
    <source>
        <dbReference type="ARBA" id="ARBA00022729"/>
    </source>
</evidence>
<feature type="disulfide bond" evidence="14">
    <location>
        <begin position="259"/>
        <end position="300"/>
    </location>
</feature>
<keyword evidence="8 15" id="KW-0130">Cell adhesion</keyword>
<keyword evidence="21" id="KW-1185">Reference proteome</keyword>
<feature type="disulfide bond" evidence="14">
    <location>
        <begin position="529"/>
        <end position="534"/>
    </location>
</feature>
<keyword evidence="11 16" id="KW-0472">Membrane</keyword>
<dbReference type="GO" id="GO:0033627">
    <property type="term" value="P:cell adhesion mediated by integrin"/>
    <property type="evidence" value="ECO:0007669"/>
    <property type="project" value="TreeGrafter"/>
</dbReference>
<dbReference type="AlphaFoldDB" id="A0A8K0D1M2"/>
<feature type="disulfide bond" evidence="14">
    <location>
        <begin position="485"/>
        <end position="523"/>
    </location>
</feature>
<dbReference type="Gene3D" id="3.30.1680.10">
    <property type="entry name" value="ligand-binding face of the semaphorins, domain 2"/>
    <property type="match status" value="1"/>
</dbReference>
<dbReference type="SUPFAM" id="SSF53300">
    <property type="entry name" value="vWA-like"/>
    <property type="match status" value="1"/>
</dbReference>
<dbReference type="GO" id="GO:0005178">
    <property type="term" value="F:integrin binding"/>
    <property type="evidence" value="ECO:0007669"/>
    <property type="project" value="TreeGrafter"/>
</dbReference>
<feature type="disulfide bond" evidence="14">
    <location>
        <begin position="42"/>
        <end position="73"/>
    </location>
</feature>
<dbReference type="PROSITE" id="PS00243">
    <property type="entry name" value="I_EGF_1"/>
    <property type="match status" value="2"/>
</dbReference>
<feature type="disulfide bond" evidence="14">
    <location>
        <begin position="204"/>
        <end position="211"/>
    </location>
</feature>
<dbReference type="Proteomes" id="UP000801492">
    <property type="component" value="Unassembled WGS sequence"/>
</dbReference>
<feature type="signal peptide" evidence="17">
    <location>
        <begin position="1"/>
        <end position="20"/>
    </location>
</feature>
<keyword evidence="5 15" id="KW-0812">Transmembrane</keyword>
<evidence type="ECO:0000256" key="3">
    <source>
        <dbReference type="ARBA" id="ARBA00022475"/>
    </source>
</evidence>
<evidence type="ECO:0000256" key="2">
    <source>
        <dbReference type="ARBA" id="ARBA00007449"/>
    </source>
</evidence>
<sequence length="789" mass="90107">MEYIFIFLIVFSGCFKNLYGQNVLEERAQETTCEIYNTCSSCIQAETYCVWCFQENFNDNRCGPIPLLKRRGCSEDFIYLGDDNSTIEKVEYDKDFKDVTNPDSTEESVQMKPQKLRVKLQRRNPLSFQFKYRIAKNYPLDLYYLMDLTLTMRPDIETMAKLGRELTELLQNLTKHFRVAFGYYSDKVAMPYSKMTQEFLENPCINEGTQCMKGFDFVHSLNFTSNIDEFIQKVNASKTTANLDNLEGGFDALYQIILCENAIQWRNNSRKIIVIATDGTLHFAGDGVLAGAVKRNSDKCLLDKDGIYSESLIYDYPSLGEIYHNLQRRKMNVLFAAKEDIFKYYEDLQKIISSVSYVGKLAEESSNVLNLVKEGYFKVVQNVKFSANHSDNLKVTIKSNCIQNKVLNSESMCNNVEEGKEYVFDVIMEVLKVPENMERETVTIEEQNIAEKLIIEVEYSDKCKCNMKNQNSQINLCSNHGSYVCGVCECEDGWEGENCDLNCEYQRFEECRERNESYTSSTCYGRGDCYCGRCICDEAYTGKYCQEKQCPKNKRGEVCSGTLHGVCKDGTCFCSDLYSGEDCSCPLSKKHCIAPGSDLVCSGQGYCRCGKCVCSPKYSGDYCEQCPTCSGLCGTYEDCVLATLTNGSSAEKCSTEDGTTFIPNVIDEPINAEDITTCYVLYNKEERSCGARYKYNIRKDFVVELDIYSECSEPLKAGILIGIIIAVILGGGIMLILIWKAKLMNDERREYARFQENVKRSRQLEENPLYNSPIRTYEMPTELQHYRNN</sequence>
<dbReference type="SUPFAM" id="SSF69179">
    <property type="entry name" value="Integrin domains"/>
    <property type="match status" value="1"/>
</dbReference>
<keyword evidence="9 16" id="KW-1133">Transmembrane helix</keyword>
<dbReference type="PRINTS" id="PR01186">
    <property type="entry name" value="INTEGRINB"/>
</dbReference>
<keyword evidence="7" id="KW-0677">Repeat</keyword>
<gene>
    <name evidence="20" type="ORF">ILUMI_08445</name>
</gene>
<keyword evidence="12 14" id="KW-1015">Disulfide bond</keyword>
<dbReference type="GO" id="GO:0005925">
    <property type="term" value="C:focal adhesion"/>
    <property type="evidence" value="ECO:0007669"/>
    <property type="project" value="TreeGrafter"/>
</dbReference>
<evidence type="ECO:0000256" key="4">
    <source>
        <dbReference type="ARBA" id="ARBA00022536"/>
    </source>
</evidence>
<keyword evidence="6 17" id="KW-0732">Signal</keyword>
<proteinExistence type="inferred from homology"/>
<feature type="domain" description="Integrin beta subunit cytoplasmic" evidence="19">
    <location>
        <begin position="740"/>
        <end position="789"/>
    </location>
</feature>
<feature type="disulfide bond" evidence="14">
    <location>
        <begin position="401"/>
        <end position="413"/>
    </location>
</feature>
<dbReference type="OrthoDB" id="410592at2759"/>
<dbReference type="GO" id="GO:0007160">
    <property type="term" value="P:cell-matrix adhesion"/>
    <property type="evidence" value="ECO:0007669"/>
    <property type="project" value="TreeGrafter"/>
</dbReference>
<dbReference type="InterPro" id="IPR014836">
    <property type="entry name" value="Integrin_bsu_cyt_dom"/>
</dbReference>
<dbReference type="InterPro" id="IPR013111">
    <property type="entry name" value="EGF_extracell"/>
</dbReference>
<evidence type="ECO:0000256" key="11">
    <source>
        <dbReference type="ARBA" id="ARBA00023136"/>
    </source>
</evidence>
<dbReference type="SUPFAM" id="SSF103575">
    <property type="entry name" value="Plexin repeat"/>
    <property type="match status" value="1"/>
</dbReference>
<dbReference type="InterPro" id="IPR033760">
    <property type="entry name" value="Integrin_beta_N"/>
</dbReference>
<organism evidence="20 21">
    <name type="scientific">Ignelater luminosus</name>
    <name type="common">Cucubano</name>
    <name type="synonym">Pyrophorus luminosus</name>
    <dbReference type="NCBI Taxonomy" id="2038154"/>
    <lineage>
        <taxon>Eukaryota</taxon>
        <taxon>Metazoa</taxon>
        <taxon>Ecdysozoa</taxon>
        <taxon>Arthropoda</taxon>
        <taxon>Hexapoda</taxon>
        <taxon>Insecta</taxon>
        <taxon>Pterygota</taxon>
        <taxon>Neoptera</taxon>
        <taxon>Endopterygota</taxon>
        <taxon>Coleoptera</taxon>
        <taxon>Polyphaga</taxon>
        <taxon>Elateriformia</taxon>
        <taxon>Elateroidea</taxon>
        <taxon>Elateridae</taxon>
        <taxon>Agrypninae</taxon>
        <taxon>Pyrophorini</taxon>
        <taxon>Ignelater</taxon>
    </lineage>
</organism>
<evidence type="ECO:0000313" key="20">
    <source>
        <dbReference type="EMBL" id="KAF2897728.1"/>
    </source>
</evidence>
<evidence type="ECO:0000256" key="7">
    <source>
        <dbReference type="ARBA" id="ARBA00022737"/>
    </source>
</evidence>
<feature type="disulfide bond" evidence="14">
    <location>
        <begin position="39"/>
        <end position="49"/>
    </location>
</feature>
<feature type="disulfide bond" evidence="14">
    <location>
        <begin position="490"/>
        <end position="499"/>
    </location>
</feature>
<feature type="disulfide bond" evidence="14">
    <location>
        <begin position="567"/>
        <end position="572"/>
    </location>
</feature>
<dbReference type="Gene3D" id="2.60.40.1510">
    <property type="entry name" value="ntegrin, alpha v. Chain A, domain 3"/>
    <property type="match status" value="1"/>
</dbReference>
<feature type="disulfide bond" evidence="14">
    <location>
        <begin position="585"/>
        <end position="592"/>
    </location>
</feature>
<comment type="similarity">
    <text evidence="2 15">Belongs to the integrin beta chain family.</text>
</comment>
<dbReference type="GO" id="GO:0008305">
    <property type="term" value="C:integrin complex"/>
    <property type="evidence" value="ECO:0007669"/>
    <property type="project" value="TreeGrafter"/>
</dbReference>
<evidence type="ECO:0000256" key="16">
    <source>
        <dbReference type="SAM" id="Phobius"/>
    </source>
</evidence>
<dbReference type="GO" id="GO:0009986">
    <property type="term" value="C:cell surface"/>
    <property type="evidence" value="ECO:0007669"/>
    <property type="project" value="TreeGrafter"/>
</dbReference>
<dbReference type="EMBL" id="VTPC01003951">
    <property type="protein sequence ID" value="KAF2897728.1"/>
    <property type="molecule type" value="Genomic_DNA"/>
</dbReference>
<evidence type="ECO:0000256" key="1">
    <source>
        <dbReference type="ARBA" id="ARBA00004251"/>
    </source>
</evidence>
<evidence type="ECO:0000256" key="17">
    <source>
        <dbReference type="SAM" id="SignalP"/>
    </source>
</evidence>
<feature type="chain" id="PRO_5035468508" description="Integrin beta" evidence="17">
    <location>
        <begin position="21"/>
        <end position="789"/>
    </location>
</feature>
<dbReference type="PANTHER" id="PTHR10082">
    <property type="entry name" value="INTEGRIN BETA SUBUNIT"/>
    <property type="match status" value="1"/>
</dbReference>
<evidence type="ECO:0000259" key="19">
    <source>
        <dbReference type="SMART" id="SM01241"/>
    </source>
</evidence>
<feature type="disulfide bond" evidence="14">
    <location>
        <begin position="52"/>
        <end position="62"/>
    </location>
</feature>
<keyword evidence="4" id="KW-0245">EGF-like domain</keyword>
<evidence type="ECO:0000256" key="13">
    <source>
        <dbReference type="ARBA" id="ARBA00023180"/>
    </source>
</evidence>